<dbReference type="Proteomes" id="UP000186817">
    <property type="component" value="Unassembled WGS sequence"/>
</dbReference>
<comment type="caution">
    <text evidence="1">The sequence shown here is derived from an EMBL/GenBank/DDBJ whole genome shotgun (WGS) entry which is preliminary data.</text>
</comment>
<sequence length="84" mass="9669">MHRFTCIFSQGTRLLPLLPSLTHKTALMTVMRDWPLRGSKLQAQLDTRRLSENMYVGRTAVMMLQFPVSTTGVLMKLIWCLLES</sequence>
<organism evidence="1 2">
    <name type="scientific">Symbiodinium microadriaticum</name>
    <name type="common">Dinoflagellate</name>
    <name type="synonym">Zooxanthella microadriatica</name>
    <dbReference type="NCBI Taxonomy" id="2951"/>
    <lineage>
        <taxon>Eukaryota</taxon>
        <taxon>Sar</taxon>
        <taxon>Alveolata</taxon>
        <taxon>Dinophyceae</taxon>
        <taxon>Suessiales</taxon>
        <taxon>Symbiodiniaceae</taxon>
        <taxon>Symbiodinium</taxon>
    </lineage>
</organism>
<dbReference type="EMBL" id="LSRX01000231">
    <property type="protein sequence ID" value="OLQ03624.1"/>
    <property type="molecule type" value="Genomic_DNA"/>
</dbReference>
<accession>A0A1Q9E881</accession>
<keyword evidence="2" id="KW-1185">Reference proteome</keyword>
<gene>
    <name evidence="1" type="ORF">AK812_SmicGene13398</name>
</gene>
<dbReference type="AlphaFoldDB" id="A0A1Q9E881"/>
<evidence type="ECO:0000313" key="2">
    <source>
        <dbReference type="Proteomes" id="UP000186817"/>
    </source>
</evidence>
<evidence type="ECO:0000313" key="1">
    <source>
        <dbReference type="EMBL" id="OLQ03624.1"/>
    </source>
</evidence>
<protein>
    <submittedName>
        <fullName evidence="1">Uncharacterized protein</fullName>
    </submittedName>
</protein>
<reference evidence="1 2" key="1">
    <citation type="submission" date="2016-02" db="EMBL/GenBank/DDBJ databases">
        <title>Genome analysis of coral dinoflagellate symbionts highlights evolutionary adaptations to a symbiotic lifestyle.</title>
        <authorList>
            <person name="Aranda M."/>
            <person name="Li Y."/>
            <person name="Liew Y.J."/>
            <person name="Baumgarten S."/>
            <person name="Simakov O."/>
            <person name="Wilson M."/>
            <person name="Piel J."/>
            <person name="Ashoor H."/>
            <person name="Bougouffa S."/>
            <person name="Bajic V.B."/>
            <person name="Ryu T."/>
            <person name="Ravasi T."/>
            <person name="Bayer T."/>
            <person name="Micklem G."/>
            <person name="Kim H."/>
            <person name="Bhak J."/>
            <person name="Lajeunesse T.C."/>
            <person name="Voolstra C.R."/>
        </authorList>
    </citation>
    <scope>NUCLEOTIDE SEQUENCE [LARGE SCALE GENOMIC DNA]</scope>
    <source>
        <strain evidence="1 2">CCMP2467</strain>
    </source>
</reference>
<name>A0A1Q9E881_SYMMI</name>
<proteinExistence type="predicted"/>